<dbReference type="EMBL" id="WNZX01000010">
    <property type="protein sequence ID" value="MUG71583.1"/>
    <property type="molecule type" value="Genomic_DNA"/>
</dbReference>
<evidence type="ECO:0000256" key="1">
    <source>
        <dbReference type="ARBA" id="ARBA00004726"/>
    </source>
</evidence>
<evidence type="ECO:0000313" key="13">
    <source>
        <dbReference type="EMBL" id="MUG71583.1"/>
    </source>
</evidence>
<accession>A0A7X2ZB05</accession>
<dbReference type="UniPathway" id="UPA00277">
    <property type="reaction ID" value="UER00407"/>
</dbReference>
<dbReference type="InterPro" id="IPR015864">
    <property type="entry name" value="FAD_synthase"/>
</dbReference>
<keyword evidence="9" id="KW-0274">FAD</keyword>
<dbReference type="AlphaFoldDB" id="A0A7X2ZB05"/>
<evidence type="ECO:0000256" key="10">
    <source>
        <dbReference type="ARBA" id="ARBA00022840"/>
    </source>
</evidence>
<evidence type="ECO:0000313" key="14">
    <source>
        <dbReference type="Proteomes" id="UP000450917"/>
    </source>
</evidence>
<dbReference type="Gene3D" id="3.40.50.620">
    <property type="entry name" value="HUPs"/>
    <property type="match status" value="1"/>
</dbReference>
<dbReference type="Proteomes" id="UP000450917">
    <property type="component" value="Unassembled WGS sequence"/>
</dbReference>
<keyword evidence="8" id="KW-0547">Nucleotide-binding</keyword>
<evidence type="ECO:0000256" key="2">
    <source>
        <dbReference type="ARBA" id="ARBA00010214"/>
    </source>
</evidence>
<evidence type="ECO:0000256" key="8">
    <source>
        <dbReference type="ARBA" id="ARBA00022741"/>
    </source>
</evidence>
<reference evidence="13 14" key="1">
    <citation type="submission" date="2019-11" db="EMBL/GenBank/DDBJ databases">
        <title>Draft genome sequences of five Paenibacillus species of dairy origin.</title>
        <authorList>
            <person name="Olajide A.M."/>
            <person name="Chen S."/>
            <person name="Lapointe G."/>
        </authorList>
    </citation>
    <scope>NUCLEOTIDE SEQUENCE [LARGE SCALE GENOMIC DNA]</scope>
    <source>
        <strain evidence="13 14">2CS3</strain>
    </source>
</reference>
<sequence>MKTVDLTSCQPPSRQGKEPSVMALGFFDGVHIGHQRVIQTAKQIATEKRLKLSVMSFFPHPKEVLEGKTVSYLTPANVKESIFGSMGVDTLYLVKFDLALAKMSQAEFIRNYVVAAGAEHVVAGFDFTYGYRGSGNMQTIAQDGEGCFEVTEIPKAELFGQKISSTLIRESLLQGNVQLVTACLGKYYETAGRISEVRTVGQRGQVIVQVVTMPYFTLPASGLYEVLAEIGGAVSHGIARRKEGSDVIELKLKPVRDIVCHSPVSLKWVKPVSEFIFRRTLRMKKLEKGRPGGYSGDGFASDYNADADFPGDRVR</sequence>
<dbReference type="InterPro" id="IPR014729">
    <property type="entry name" value="Rossmann-like_a/b/a_fold"/>
</dbReference>
<comment type="caution">
    <text evidence="13">The sequence shown here is derived from an EMBL/GenBank/DDBJ whole genome shotgun (WGS) entry which is preliminary data.</text>
</comment>
<dbReference type="GO" id="GO:0006747">
    <property type="term" value="P:FAD biosynthetic process"/>
    <property type="evidence" value="ECO:0007669"/>
    <property type="project" value="UniProtKB-UniPathway"/>
</dbReference>
<keyword evidence="4" id="KW-0285">Flavoprotein</keyword>
<keyword evidence="14" id="KW-1185">Reference proteome</keyword>
<organism evidence="13 14">
    <name type="scientific">Paenibacillus validus</name>
    <dbReference type="NCBI Taxonomy" id="44253"/>
    <lineage>
        <taxon>Bacteria</taxon>
        <taxon>Bacillati</taxon>
        <taxon>Bacillota</taxon>
        <taxon>Bacilli</taxon>
        <taxon>Bacillales</taxon>
        <taxon>Paenibacillaceae</taxon>
        <taxon>Paenibacillus</taxon>
    </lineage>
</organism>
<dbReference type="GO" id="GO:0003919">
    <property type="term" value="F:FMN adenylyltransferase activity"/>
    <property type="evidence" value="ECO:0007669"/>
    <property type="project" value="UniProtKB-EC"/>
</dbReference>
<comment type="catalytic activity">
    <reaction evidence="11">
        <text>FMN + ATP + H(+) = FAD + diphosphate</text>
        <dbReference type="Rhea" id="RHEA:17237"/>
        <dbReference type="ChEBI" id="CHEBI:15378"/>
        <dbReference type="ChEBI" id="CHEBI:30616"/>
        <dbReference type="ChEBI" id="CHEBI:33019"/>
        <dbReference type="ChEBI" id="CHEBI:57692"/>
        <dbReference type="ChEBI" id="CHEBI:58210"/>
        <dbReference type="EC" id="2.7.7.2"/>
    </reaction>
</comment>
<evidence type="ECO:0000256" key="9">
    <source>
        <dbReference type="ARBA" id="ARBA00022827"/>
    </source>
</evidence>
<evidence type="ECO:0000256" key="6">
    <source>
        <dbReference type="ARBA" id="ARBA00022679"/>
    </source>
</evidence>
<dbReference type="Pfam" id="PF06574">
    <property type="entry name" value="FAD_syn"/>
    <property type="match status" value="1"/>
</dbReference>
<gene>
    <name evidence="13" type="ORF">GNP93_12975</name>
</gene>
<comment type="pathway">
    <text evidence="1">Cofactor biosynthesis; FAD biosynthesis; FAD from FMN: step 1/1.</text>
</comment>
<name>A0A7X2ZB05_9BACL</name>
<keyword evidence="6 13" id="KW-0808">Transferase</keyword>
<dbReference type="SUPFAM" id="SSF52374">
    <property type="entry name" value="Nucleotidylyl transferase"/>
    <property type="match status" value="1"/>
</dbReference>
<dbReference type="GO" id="GO:0005524">
    <property type="term" value="F:ATP binding"/>
    <property type="evidence" value="ECO:0007669"/>
    <property type="project" value="UniProtKB-KW"/>
</dbReference>
<comment type="similarity">
    <text evidence="2">Belongs to the RibF family.</text>
</comment>
<dbReference type="EC" id="2.7.7.2" evidence="3"/>
<evidence type="ECO:0000259" key="12">
    <source>
        <dbReference type="Pfam" id="PF06574"/>
    </source>
</evidence>
<evidence type="ECO:0000256" key="5">
    <source>
        <dbReference type="ARBA" id="ARBA00022643"/>
    </source>
</evidence>
<keyword evidence="7" id="KW-0548">Nucleotidyltransferase</keyword>
<keyword evidence="10" id="KW-0067">ATP-binding</keyword>
<proteinExistence type="inferred from homology"/>
<dbReference type="GO" id="GO:0009231">
    <property type="term" value="P:riboflavin biosynthetic process"/>
    <property type="evidence" value="ECO:0007669"/>
    <property type="project" value="InterPro"/>
</dbReference>
<dbReference type="FunFam" id="3.40.50.620:FF:000021">
    <property type="entry name" value="Riboflavin biosynthesis protein"/>
    <property type="match status" value="1"/>
</dbReference>
<protein>
    <recommendedName>
        <fullName evidence="3">FAD synthase</fullName>
        <ecNumber evidence="3">2.7.7.2</ecNumber>
    </recommendedName>
</protein>
<evidence type="ECO:0000256" key="4">
    <source>
        <dbReference type="ARBA" id="ARBA00022630"/>
    </source>
</evidence>
<dbReference type="CDD" id="cd02064">
    <property type="entry name" value="FAD_synthetase_N"/>
    <property type="match status" value="1"/>
</dbReference>
<feature type="domain" description="FAD synthetase" evidence="12">
    <location>
        <begin position="16"/>
        <end position="166"/>
    </location>
</feature>
<evidence type="ECO:0000256" key="7">
    <source>
        <dbReference type="ARBA" id="ARBA00022695"/>
    </source>
</evidence>
<evidence type="ECO:0000256" key="3">
    <source>
        <dbReference type="ARBA" id="ARBA00012393"/>
    </source>
</evidence>
<keyword evidence="5" id="KW-0288">FMN</keyword>
<evidence type="ECO:0000256" key="11">
    <source>
        <dbReference type="ARBA" id="ARBA00049494"/>
    </source>
</evidence>